<dbReference type="Pfam" id="PF01497">
    <property type="entry name" value="Peripla_BP_2"/>
    <property type="match status" value="1"/>
</dbReference>
<reference evidence="7" key="2">
    <citation type="submission" date="2020-09" db="EMBL/GenBank/DDBJ databases">
        <authorList>
            <person name="Sun Q."/>
            <person name="Ohkuma M."/>
        </authorList>
    </citation>
    <scope>NUCLEOTIDE SEQUENCE</scope>
    <source>
        <strain evidence="7">JCM 3051</strain>
    </source>
</reference>
<reference evidence="7" key="1">
    <citation type="journal article" date="2014" name="Int. J. Syst. Evol. Microbiol.">
        <title>Complete genome sequence of Corynebacterium casei LMG S-19264T (=DSM 44701T), isolated from a smear-ripened cheese.</title>
        <authorList>
            <consortium name="US DOE Joint Genome Institute (JGI-PGF)"/>
            <person name="Walter F."/>
            <person name="Albersmeier A."/>
            <person name="Kalinowski J."/>
            <person name="Ruckert C."/>
        </authorList>
    </citation>
    <scope>NUCLEOTIDE SEQUENCE</scope>
    <source>
        <strain evidence="7">JCM 3051</strain>
    </source>
</reference>
<proteinExistence type="inferred from homology"/>
<comment type="caution">
    <text evidence="7">The sequence shown here is derived from an EMBL/GenBank/DDBJ whole genome shotgun (WGS) entry which is preliminary data.</text>
</comment>
<protein>
    <submittedName>
        <fullName evidence="7">Periplasmic binding protein</fullName>
    </submittedName>
</protein>
<gene>
    <name evidence="7" type="ORF">GCM10010102_10980</name>
</gene>
<keyword evidence="4 5" id="KW-0732">Signal</keyword>
<dbReference type="EMBL" id="BMPT01000003">
    <property type="protein sequence ID" value="GGM17169.1"/>
    <property type="molecule type" value="Genomic_DNA"/>
</dbReference>
<dbReference type="AlphaFoldDB" id="A0A8H9GES1"/>
<feature type="domain" description="Fe/B12 periplasmic-binding" evidence="6">
    <location>
        <begin position="67"/>
        <end position="350"/>
    </location>
</feature>
<evidence type="ECO:0000256" key="4">
    <source>
        <dbReference type="ARBA" id="ARBA00022729"/>
    </source>
</evidence>
<feature type="signal peptide" evidence="5">
    <location>
        <begin position="1"/>
        <end position="20"/>
    </location>
</feature>
<organism evidence="7 8">
    <name type="scientific">Promicromonospora citrea</name>
    <dbReference type="NCBI Taxonomy" id="43677"/>
    <lineage>
        <taxon>Bacteria</taxon>
        <taxon>Bacillati</taxon>
        <taxon>Actinomycetota</taxon>
        <taxon>Actinomycetes</taxon>
        <taxon>Micrococcales</taxon>
        <taxon>Promicromonosporaceae</taxon>
        <taxon>Promicromonospora</taxon>
    </lineage>
</organism>
<evidence type="ECO:0000256" key="3">
    <source>
        <dbReference type="ARBA" id="ARBA00022448"/>
    </source>
</evidence>
<evidence type="ECO:0000313" key="8">
    <source>
        <dbReference type="Proteomes" id="UP000655589"/>
    </source>
</evidence>
<evidence type="ECO:0000313" key="7">
    <source>
        <dbReference type="EMBL" id="GGM17169.1"/>
    </source>
</evidence>
<dbReference type="InterPro" id="IPR002491">
    <property type="entry name" value="ABC_transptr_periplasmic_BD"/>
</dbReference>
<dbReference type="CDD" id="cd01146">
    <property type="entry name" value="FhuD"/>
    <property type="match status" value="1"/>
</dbReference>
<accession>A0A8H9GES1</accession>
<dbReference type="Proteomes" id="UP000655589">
    <property type="component" value="Unassembled WGS sequence"/>
</dbReference>
<dbReference type="PANTHER" id="PTHR30532">
    <property type="entry name" value="IRON III DICITRATE-BINDING PERIPLASMIC PROTEIN"/>
    <property type="match status" value="1"/>
</dbReference>
<dbReference type="PROSITE" id="PS50983">
    <property type="entry name" value="FE_B12_PBP"/>
    <property type="match status" value="1"/>
</dbReference>
<keyword evidence="3" id="KW-0813">Transport</keyword>
<dbReference type="GO" id="GO:0030288">
    <property type="term" value="C:outer membrane-bounded periplasmic space"/>
    <property type="evidence" value="ECO:0007669"/>
    <property type="project" value="TreeGrafter"/>
</dbReference>
<dbReference type="PANTHER" id="PTHR30532:SF24">
    <property type="entry name" value="FERRIC ENTEROBACTIN-BINDING PERIPLASMIC PROTEIN FEPB"/>
    <property type="match status" value="1"/>
</dbReference>
<evidence type="ECO:0000256" key="1">
    <source>
        <dbReference type="ARBA" id="ARBA00004196"/>
    </source>
</evidence>
<sequence>MRLRRSLAAAAGLAAASALALSGCAAEEPAGNDATPSSSAAAGATDEFPLTIQHALGETVIEEAPERVATWGWGSTEAAIAAGVFPVAVAEQTWTVGEGNLLPWVEEAYDEAGVEHPTVLTDAESGATVPYEEFAAAEPDVIIATYSGITQEQYDLLSEIAPTVAYPETPWQTPWDEIITATDAALGRSAAGEAKVAEINDYLAEQAEAHPEFAGQTVAAIVDSPAEGLIYVYRAGDPRAGFLEGLGFETAPAVEELAPDDDEFFYTLSYEELDKLESDVIVAYTYTEEEAEALPTKKELQALPAVADGKVAQQVGTVAVSAVSPPTALSVEYPEGMPKLIDALAAVLAE</sequence>
<feature type="chain" id="PRO_5038983864" evidence="5">
    <location>
        <begin position="21"/>
        <end position="350"/>
    </location>
</feature>
<dbReference type="Gene3D" id="3.40.50.1980">
    <property type="entry name" value="Nitrogenase molybdenum iron protein domain"/>
    <property type="match status" value="2"/>
</dbReference>
<dbReference type="GO" id="GO:1901678">
    <property type="term" value="P:iron coordination entity transport"/>
    <property type="evidence" value="ECO:0007669"/>
    <property type="project" value="UniProtKB-ARBA"/>
</dbReference>
<keyword evidence="8" id="KW-1185">Reference proteome</keyword>
<dbReference type="RefSeq" id="WP_171104587.1">
    <property type="nucleotide sequence ID" value="NZ_BMPT01000003.1"/>
</dbReference>
<dbReference type="InterPro" id="IPR051313">
    <property type="entry name" value="Bact_iron-sidero_bind"/>
</dbReference>
<name>A0A8H9GES1_9MICO</name>
<evidence type="ECO:0000256" key="5">
    <source>
        <dbReference type="SAM" id="SignalP"/>
    </source>
</evidence>
<evidence type="ECO:0000256" key="2">
    <source>
        <dbReference type="ARBA" id="ARBA00008814"/>
    </source>
</evidence>
<dbReference type="PROSITE" id="PS51257">
    <property type="entry name" value="PROKAR_LIPOPROTEIN"/>
    <property type="match status" value="1"/>
</dbReference>
<comment type="similarity">
    <text evidence="2">Belongs to the bacterial solute-binding protein 8 family.</text>
</comment>
<evidence type="ECO:0000259" key="6">
    <source>
        <dbReference type="PROSITE" id="PS50983"/>
    </source>
</evidence>
<comment type="subcellular location">
    <subcellularLocation>
        <location evidence="1">Cell envelope</location>
    </subcellularLocation>
</comment>
<dbReference type="SUPFAM" id="SSF53807">
    <property type="entry name" value="Helical backbone' metal receptor"/>
    <property type="match status" value="1"/>
</dbReference>